<sequence length="178" mass="18713">MADAYIGEIRIFPGKFAPSGWAFCNGQLMQISQNSALFAILGTQYGGDGKTTFALPNLMGNAPMHQGAGAGLTPRKVGETVGDSTAKLDLTQIPAHTHIPQAINATGNDQSPTGHIWSQAPGSSFPPTPPKLYNSTPDVQMSPLALAPTGGSQKHNNMQPFIAQNFIICLKGEFPSHG</sequence>
<dbReference type="KEGG" id="tab:CIG75_01075"/>
<evidence type="ECO:0000259" key="1">
    <source>
        <dbReference type="Pfam" id="PF07484"/>
    </source>
</evidence>
<proteinExistence type="predicted"/>
<evidence type="ECO:0000313" key="2">
    <source>
        <dbReference type="EMBL" id="ASS73705.1"/>
    </source>
</evidence>
<dbReference type="Gene3D" id="3.90.1340.10">
    <property type="entry name" value="Phage tail collar domain"/>
    <property type="match status" value="1"/>
</dbReference>
<dbReference type="OrthoDB" id="9810174at2"/>
<dbReference type="SUPFAM" id="SSF88874">
    <property type="entry name" value="Receptor-binding domain of short tail fibre protein gp12"/>
    <property type="match status" value="1"/>
</dbReference>
<keyword evidence="3" id="KW-1185">Reference proteome</keyword>
<dbReference type="Proteomes" id="UP000214688">
    <property type="component" value="Chromosome"/>
</dbReference>
<evidence type="ECO:0000313" key="3">
    <source>
        <dbReference type="Proteomes" id="UP000214688"/>
    </source>
</evidence>
<feature type="domain" description="Phage tail collar" evidence="1">
    <location>
        <begin position="7"/>
        <end position="63"/>
    </location>
</feature>
<reference evidence="2 3" key="1">
    <citation type="journal article" date="2015" name="Int. J. Syst. Evol. Microbiol.">
        <title>Tumebacillus algifaecis sp. nov., isolated from decomposing algal scum.</title>
        <authorList>
            <person name="Wu Y.F."/>
            <person name="Zhang B."/>
            <person name="Xing P."/>
            <person name="Wu Q.L."/>
            <person name="Liu S.J."/>
        </authorList>
    </citation>
    <scope>NUCLEOTIDE SEQUENCE [LARGE SCALE GENOMIC DNA]</scope>
    <source>
        <strain evidence="2 3">THMBR28</strain>
    </source>
</reference>
<dbReference type="Pfam" id="PF07484">
    <property type="entry name" value="Collar"/>
    <property type="match status" value="1"/>
</dbReference>
<gene>
    <name evidence="2" type="ORF">CIG75_01075</name>
</gene>
<dbReference type="EMBL" id="CP022657">
    <property type="protein sequence ID" value="ASS73705.1"/>
    <property type="molecule type" value="Genomic_DNA"/>
</dbReference>
<dbReference type="AlphaFoldDB" id="A0A223CWU1"/>
<dbReference type="InterPro" id="IPR011083">
    <property type="entry name" value="Phage_tail_collar_dom"/>
</dbReference>
<protein>
    <submittedName>
        <fullName evidence="2">Phage tail protein</fullName>
    </submittedName>
</protein>
<name>A0A223CWU1_9BACL</name>
<dbReference type="InterPro" id="IPR037053">
    <property type="entry name" value="Phage_tail_collar_dom_sf"/>
</dbReference>
<dbReference type="RefSeq" id="WP_094234965.1">
    <property type="nucleotide sequence ID" value="NZ_CP022657.1"/>
</dbReference>
<organism evidence="2 3">
    <name type="scientific">Tumebacillus algifaecis</name>
    <dbReference type="NCBI Taxonomy" id="1214604"/>
    <lineage>
        <taxon>Bacteria</taxon>
        <taxon>Bacillati</taxon>
        <taxon>Bacillota</taxon>
        <taxon>Bacilli</taxon>
        <taxon>Bacillales</taxon>
        <taxon>Alicyclobacillaceae</taxon>
        <taxon>Tumebacillus</taxon>
    </lineage>
</organism>
<accession>A0A223CWU1</accession>